<organism evidence="2 3">
    <name type="scientific">Alginatibacterium sediminis</name>
    <dbReference type="NCBI Taxonomy" id="2164068"/>
    <lineage>
        <taxon>Bacteria</taxon>
        <taxon>Pseudomonadati</taxon>
        <taxon>Pseudomonadota</taxon>
        <taxon>Gammaproteobacteria</taxon>
        <taxon>Alteromonadales</taxon>
        <taxon>Alteromonadaceae</taxon>
        <taxon>Alginatibacterium</taxon>
    </lineage>
</organism>
<evidence type="ECO:0000259" key="1">
    <source>
        <dbReference type="PROSITE" id="PS51186"/>
    </source>
</evidence>
<gene>
    <name evidence="2" type="ORF">DBZ36_07645</name>
</gene>
<sequence>MIRIRAYQNGDEQELWSLFFETMDTNSGKSKQPLQVEPWNVELFHPERWQQTLAQVKPYVATLDGQIVGFADLNPDGSIEHFFCLQIGDNGIAKRLLRRLLGVAQHRKINCLHMRVSQHAKAFFEGQGFYLVQTSSVCFDKDLEDSFAMERKL</sequence>
<evidence type="ECO:0000313" key="3">
    <source>
        <dbReference type="Proteomes" id="UP000286482"/>
    </source>
</evidence>
<reference evidence="2 3" key="1">
    <citation type="submission" date="2018-09" db="EMBL/GenBank/DDBJ databases">
        <authorList>
            <person name="Wang Z."/>
        </authorList>
    </citation>
    <scope>NUCLEOTIDE SEQUENCE [LARGE SCALE GENOMIC DNA]</scope>
    <source>
        <strain evidence="2 3">ALS 81</strain>
    </source>
</reference>
<evidence type="ECO:0000313" key="2">
    <source>
        <dbReference type="EMBL" id="RKF20306.1"/>
    </source>
</evidence>
<dbReference type="PROSITE" id="PS51186">
    <property type="entry name" value="GNAT"/>
    <property type="match status" value="1"/>
</dbReference>
<dbReference type="OrthoDB" id="5355033at2"/>
<dbReference type="InterPro" id="IPR000182">
    <property type="entry name" value="GNAT_dom"/>
</dbReference>
<comment type="caution">
    <text evidence="2">The sequence shown here is derived from an EMBL/GenBank/DDBJ whole genome shotgun (WGS) entry which is preliminary data.</text>
</comment>
<dbReference type="Proteomes" id="UP000286482">
    <property type="component" value="Unassembled WGS sequence"/>
</dbReference>
<dbReference type="Gene3D" id="3.40.630.30">
    <property type="match status" value="1"/>
</dbReference>
<dbReference type="RefSeq" id="WP_120354310.1">
    <property type="nucleotide sequence ID" value="NZ_RAQO01000004.1"/>
</dbReference>
<accession>A0A420EIB3</accession>
<dbReference type="InterPro" id="IPR052564">
    <property type="entry name" value="N-acetyltrans/Recomb-assoc"/>
</dbReference>
<dbReference type="Pfam" id="PF13673">
    <property type="entry name" value="Acetyltransf_10"/>
    <property type="match status" value="1"/>
</dbReference>
<dbReference type="InterPro" id="IPR016181">
    <property type="entry name" value="Acyl_CoA_acyltransferase"/>
</dbReference>
<dbReference type="CDD" id="cd04301">
    <property type="entry name" value="NAT_SF"/>
    <property type="match status" value="1"/>
</dbReference>
<dbReference type="AlphaFoldDB" id="A0A420EIB3"/>
<name>A0A420EIB3_9ALTE</name>
<proteinExistence type="predicted"/>
<dbReference type="EMBL" id="RAQO01000004">
    <property type="protein sequence ID" value="RKF20306.1"/>
    <property type="molecule type" value="Genomic_DNA"/>
</dbReference>
<feature type="domain" description="N-acetyltransferase" evidence="1">
    <location>
        <begin position="2"/>
        <end position="153"/>
    </location>
</feature>
<dbReference type="GO" id="GO:0016747">
    <property type="term" value="F:acyltransferase activity, transferring groups other than amino-acyl groups"/>
    <property type="evidence" value="ECO:0007669"/>
    <property type="project" value="InterPro"/>
</dbReference>
<keyword evidence="3" id="KW-1185">Reference proteome</keyword>
<dbReference type="PANTHER" id="PTHR43451:SF1">
    <property type="entry name" value="ACETYLTRANSFERASE"/>
    <property type="match status" value="1"/>
</dbReference>
<dbReference type="PANTHER" id="PTHR43451">
    <property type="entry name" value="ACETYLTRANSFERASE (GNAT) FAMILY PROTEIN"/>
    <property type="match status" value="1"/>
</dbReference>
<protein>
    <submittedName>
        <fullName evidence="2">GNAT family N-acetyltransferase</fullName>
    </submittedName>
</protein>
<dbReference type="SUPFAM" id="SSF55729">
    <property type="entry name" value="Acyl-CoA N-acyltransferases (Nat)"/>
    <property type="match status" value="1"/>
</dbReference>
<keyword evidence="2" id="KW-0808">Transferase</keyword>